<comment type="cofactor">
    <cofactor evidence="3">
        <name>Mg(2+)</name>
        <dbReference type="ChEBI" id="CHEBI:18420"/>
    </cofactor>
</comment>
<gene>
    <name evidence="5" type="ORF">EJB05_20646</name>
</gene>
<dbReference type="InterPro" id="IPR039123">
    <property type="entry name" value="PPTC7"/>
</dbReference>
<comment type="cofactor">
    <cofactor evidence="3">
        <name>Mn(2+)</name>
        <dbReference type="ChEBI" id="CHEBI:29035"/>
    </cofactor>
</comment>
<dbReference type="InterPro" id="IPR001932">
    <property type="entry name" value="PPM-type_phosphatase-like_dom"/>
</dbReference>
<comment type="catalytic activity">
    <reaction evidence="1 3">
        <text>O-phospho-L-seryl-[protein] + H2O = L-seryl-[protein] + phosphate</text>
        <dbReference type="Rhea" id="RHEA:20629"/>
        <dbReference type="Rhea" id="RHEA-COMP:9863"/>
        <dbReference type="Rhea" id="RHEA-COMP:11604"/>
        <dbReference type="ChEBI" id="CHEBI:15377"/>
        <dbReference type="ChEBI" id="CHEBI:29999"/>
        <dbReference type="ChEBI" id="CHEBI:43474"/>
        <dbReference type="ChEBI" id="CHEBI:83421"/>
        <dbReference type="EC" id="3.1.3.16"/>
    </reaction>
</comment>
<comment type="catalytic activity">
    <reaction evidence="2 3">
        <text>O-phospho-L-threonyl-[protein] + H2O = L-threonyl-[protein] + phosphate</text>
        <dbReference type="Rhea" id="RHEA:47004"/>
        <dbReference type="Rhea" id="RHEA-COMP:11060"/>
        <dbReference type="Rhea" id="RHEA-COMP:11605"/>
        <dbReference type="ChEBI" id="CHEBI:15377"/>
        <dbReference type="ChEBI" id="CHEBI:30013"/>
        <dbReference type="ChEBI" id="CHEBI:43474"/>
        <dbReference type="ChEBI" id="CHEBI:61977"/>
        <dbReference type="EC" id="3.1.3.16"/>
    </reaction>
</comment>
<accession>A0A5J9V0V2</accession>
<dbReference type="SMART" id="SM00331">
    <property type="entry name" value="PP2C_SIG"/>
    <property type="match status" value="1"/>
</dbReference>
<dbReference type="SUPFAM" id="SSF81606">
    <property type="entry name" value="PP2C-like"/>
    <property type="match status" value="1"/>
</dbReference>
<protein>
    <recommendedName>
        <fullName evidence="3">Protein phosphatase</fullName>
        <ecNumber evidence="3">3.1.3.16</ecNumber>
    </recommendedName>
</protein>
<dbReference type="InterPro" id="IPR036457">
    <property type="entry name" value="PPM-type-like_dom_sf"/>
</dbReference>
<organism evidence="5 6">
    <name type="scientific">Eragrostis curvula</name>
    <name type="common">weeping love grass</name>
    <dbReference type="NCBI Taxonomy" id="38414"/>
    <lineage>
        <taxon>Eukaryota</taxon>
        <taxon>Viridiplantae</taxon>
        <taxon>Streptophyta</taxon>
        <taxon>Embryophyta</taxon>
        <taxon>Tracheophyta</taxon>
        <taxon>Spermatophyta</taxon>
        <taxon>Magnoliopsida</taxon>
        <taxon>Liliopsida</taxon>
        <taxon>Poales</taxon>
        <taxon>Poaceae</taxon>
        <taxon>PACMAD clade</taxon>
        <taxon>Chloridoideae</taxon>
        <taxon>Eragrostideae</taxon>
        <taxon>Eragrostidinae</taxon>
        <taxon>Eragrostis</taxon>
    </lineage>
</organism>
<dbReference type="GO" id="GO:0004722">
    <property type="term" value="F:protein serine/threonine phosphatase activity"/>
    <property type="evidence" value="ECO:0007669"/>
    <property type="project" value="UniProtKB-EC"/>
</dbReference>
<dbReference type="SMART" id="SM00332">
    <property type="entry name" value="PP2Cc"/>
    <property type="match status" value="1"/>
</dbReference>
<evidence type="ECO:0000256" key="3">
    <source>
        <dbReference type="RuleBase" id="RU366020"/>
    </source>
</evidence>
<proteinExistence type="inferred from homology"/>
<evidence type="ECO:0000259" key="4">
    <source>
        <dbReference type="PROSITE" id="PS51746"/>
    </source>
</evidence>
<name>A0A5J9V0V2_9POAL</name>
<dbReference type="GO" id="GO:0046872">
    <property type="term" value="F:metal ion binding"/>
    <property type="evidence" value="ECO:0007669"/>
    <property type="project" value="UniProtKB-UniRule"/>
</dbReference>
<keyword evidence="3" id="KW-0479">Metal-binding</keyword>
<keyword evidence="3" id="KW-0904">Protein phosphatase</keyword>
<dbReference type="Proteomes" id="UP000324897">
    <property type="component" value="Chromosome 1"/>
</dbReference>
<feature type="domain" description="PPM-type phosphatase" evidence="4">
    <location>
        <begin position="75"/>
        <end position="317"/>
    </location>
</feature>
<dbReference type="PANTHER" id="PTHR12320:SF87">
    <property type="entry name" value="PROTEIN PHOSPHATASE 2C 24-RELATED"/>
    <property type="match status" value="1"/>
</dbReference>
<keyword evidence="3" id="KW-0460">Magnesium</keyword>
<comment type="similarity">
    <text evidence="3">Belongs to the PP2C family.</text>
</comment>
<dbReference type="AlphaFoldDB" id="A0A5J9V0V2"/>
<dbReference type="EMBL" id="RWGY01000011">
    <property type="protein sequence ID" value="TVU29098.1"/>
    <property type="molecule type" value="Genomic_DNA"/>
</dbReference>
<dbReference type="PROSITE" id="PS51746">
    <property type="entry name" value="PPM_2"/>
    <property type="match status" value="1"/>
</dbReference>
<dbReference type="Pfam" id="PF13672">
    <property type="entry name" value="PP2C_2"/>
    <property type="match status" value="1"/>
</dbReference>
<comment type="caution">
    <text evidence="5">The sequence shown here is derived from an EMBL/GenBank/DDBJ whole genome shotgun (WGS) entry which is preliminary data.</text>
</comment>
<dbReference type="EC" id="3.1.3.16" evidence="3"/>
<dbReference type="Gene3D" id="3.60.40.10">
    <property type="entry name" value="PPM-type phosphatase domain"/>
    <property type="match status" value="1"/>
</dbReference>
<dbReference type="Gramene" id="TVU29098">
    <property type="protein sequence ID" value="TVU29098"/>
    <property type="gene ID" value="EJB05_20646"/>
</dbReference>
<evidence type="ECO:0000313" key="5">
    <source>
        <dbReference type="EMBL" id="TVU29098.1"/>
    </source>
</evidence>
<reference evidence="5 6" key="1">
    <citation type="journal article" date="2019" name="Sci. Rep.">
        <title>A high-quality genome of Eragrostis curvula grass provides insights into Poaceae evolution and supports new strategies to enhance forage quality.</title>
        <authorList>
            <person name="Carballo J."/>
            <person name="Santos B.A.C.M."/>
            <person name="Zappacosta D."/>
            <person name="Garbus I."/>
            <person name="Selva J.P."/>
            <person name="Gallo C.A."/>
            <person name="Diaz A."/>
            <person name="Albertini E."/>
            <person name="Caccamo M."/>
            <person name="Echenique V."/>
        </authorList>
    </citation>
    <scope>NUCLEOTIDE SEQUENCE [LARGE SCALE GENOMIC DNA]</scope>
    <source>
        <strain evidence="6">cv. Victoria</strain>
        <tissue evidence="5">Leaf</tissue>
    </source>
</reference>
<keyword evidence="3" id="KW-0378">Hydrolase</keyword>
<evidence type="ECO:0000256" key="2">
    <source>
        <dbReference type="ARBA" id="ARBA00048336"/>
    </source>
</evidence>
<dbReference type="OrthoDB" id="681748at2759"/>
<keyword evidence="6" id="KW-1185">Reference proteome</keyword>
<evidence type="ECO:0000313" key="6">
    <source>
        <dbReference type="Proteomes" id="UP000324897"/>
    </source>
</evidence>
<evidence type="ECO:0000256" key="1">
    <source>
        <dbReference type="ARBA" id="ARBA00047761"/>
    </source>
</evidence>
<sequence length="318" mass="33975">MEKVIPGTLREIDRLIPDALRVAFGIRHRASLPPDPGQHDEVAAFAAALLPPRADDPMECDDIVVVAEEPRGGGDLRMTFESCYLPDHDEDSHFLHADTNVMGVADGVGGYRGTGVDASAFSCALMYNAFEELAAAAPGTHVCPRTLLERAYGKTVASRTPTASTAVIVSLAGRTLKWAYVGDSGFAVFRDGRLLRRSQAQQFYFNCPFQLNSASNSTSVSEAAVGEVPVKEGDVVVVGTDGLFDNVSDGEMERIVGMGTAMGFSPKNMADVIAGFAYETARCSYRDTPYSVLSRKETGSTFTGGKPDDITVIVAFVV</sequence>
<dbReference type="PANTHER" id="PTHR12320">
    <property type="entry name" value="PROTEIN PHOSPHATASE 2C"/>
    <property type="match status" value="1"/>
</dbReference>
<feature type="non-terminal residue" evidence="5">
    <location>
        <position position="1"/>
    </location>
</feature>
<keyword evidence="3" id="KW-0464">Manganese</keyword>